<evidence type="ECO:0000256" key="1">
    <source>
        <dbReference type="SAM" id="Coils"/>
    </source>
</evidence>
<dbReference type="GO" id="GO:0005524">
    <property type="term" value="F:ATP binding"/>
    <property type="evidence" value="ECO:0007669"/>
    <property type="project" value="InterPro"/>
</dbReference>
<evidence type="ECO:0000313" key="3">
    <source>
        <dbReference type="EMBL" id="EEI82676.1"/>
    </source>
</evidence>
<name>C2CIC6_9FIRM</name>
<dbReference type="AlphaFoldDB" id="C2CIC6"/>
<feature type="coiled-coil region" evidence="1">
    <location>
        <begin position="71"/>
        <end position="98"/>
    </location>
</feature>
<dbReference type="NCBIfam" id="NF005992">
    <property type="entry name" value="PRK08116.1"/>
    <property type="match status" value="1"/>
</dbReference>
<keyword evidence="1" id="KW-0175">Coiled coil</keyword>
<evidence type="ECO:0000259" key="2">
    <source>
        <dbReference type="SMART" id="SM00382"/>
    </source>
</evidence>
<proteinExistence type="predicted"/>
<dbReference type="PANTHER" id="PTHR30050:SF4">
    <property type="entry name" value="ATP-BINDING PROTEIN RV3427C IN INSERTION SEQUENCE-RELATED"/>
    <property type="match status" value="1"/>
</dbReference>
<gene>
    <name evidence="3" type="ORF">HMPREF0077_1236</name>
</gene>
<dbReference type="CDD" id="cd00009">
    <property type="entry name" value="AAA"/>
    <property type="match status" value="1"/>
</dbReference>
<dbReference type="Pfam" id="PF01695">
    <property type="entry name" value="IstB_IS21"/>
    <property type="match status" value="1"/>
</dbReference>
<sequence>MIGEAHMELIKEILEQKIKNAETNSPSKDEENRSYIDQETGLKYCAKCKTPIEKEIDFFGEIKKVGILCQCKKERQKLEEEKRKENKMLLKIERLKKECFSDPILLNWNFKNMDKDSEHEKVAKNYVEKFDEIYENNIGLILTGNVGCGKTYLASAIANALLEKEISVKMTNFSVILNDMTNFEIDKSKYIDNLNHKKLLIIDDFGMERDTDFAAEHIFNIIDSRYRSGKPLIITTNLNISALTNPETIKDKRIYSRILEICSPIIFTGENRRIEKMKEKSKLAYEILKKNESR</sequence>
<dbReference type="PANTHER" id="PTHR30050">
    <property type="entry name" value="CHROMOSOMAL REPLICATION INITIATOR PROTEIN DNAA"/>
    <property type="match status" value="1"/>
</dbReference>
<dbReference type="InterPro" id="IPR002611">
    <property type="entry name" value="IstB_ATP-bd"/>
</dbReference>
<dbReference type="EMBL" id="ACGC01000060">
    <property type="protein sequence ID" value="EEI82676.1"/>
    <property type="molecule type" value="Genomic_DNA"/>
</dbReference>
<dbReference type="Gene3D" id="3.40.50.300">
    <property type="entry name" value="P-loop containing nucleotide triphosphate hydrolases"/>
    <property type="match status" value="1"/>
</dbReference>
<organism evidence="3 4">
    <name type="scientific">Anaerococcus tetradius ATCC 35098</name>
    <dbReference type="NCBI Taxonomy" id="525255"/>
    <lineage>
        <taxon>Bacteria</taxon>
        <taxon>Bacillati</taxon>
        <taxon>Bacillota</taxon>
        <taxon>Tissierellia</taxon>
        <taxon>Tissierellales</taxon>
        <taxon>Peptoniphilaceae</taxon>
        <taxon>Anaerococcus</taxon>
    </lineage>
</organism>
<comment type="caution">
    <text evidence="3">The sequence shown here is derived from an EMBL/GenBank/DDBJ whole genome shotgun (WGS) entry which is preliminary data.</text>
</comment>
<accession>C2CIC6</accession>
<dbReference type="SUPFAM" id="SSF52540">
    <property type="entry name" value="P-loop containing nucleoside triphosphate hydrolases"/>
    <property type="match status" value="1"/>
</dbReference>
<dbReference type="InterPro" id="IPR027417">
    <property type="entry name" value="P-loop_NTPase"/>
</dbReference>
<feature type="domain" description="AAA+ ATPase" evidence="2">
    <location>
        <begin position="136"/>
        <end position="259"/>
    </location>
</feature>
<reference evidence="3 4" key="1">
    <citation type="submission" date="2009-01" db="EMBL/GenBank/DDBJ databases">
        <authorList>
            <person name="Qin X."/>
            <person name="Bachman B."/>
            <person name="Battles P."/>
            <person name="Bell A."/>
            <person name="Bess C."/>
            <person name="Bickham C."/>
            <person name="Chaboub L."/>
            <person name="Chen D."/>
            <person name="Coyle M."/>
            <person name="Deiros D.R."/>
            <person name="Dinh H."/>
            <person name="Forbes L."/>
            <person name="Fowler G."/>
            <person name="Francisco L."/>
            <person name="Fu Q."/>
            <person name="Gubbala S."/>
            <person name="Hale W."/>
            <person name="Han Y."/>
            <person name="Hemphill L."/>
            <person name="Highlander S.K."/>
            <person name="Hirani K."/>
            <person name="Hogues M."/>
            <person name="Jackson L."/>
            <person name="Jakkamsetti A."/>
            <person name="Javaid M."/>
            <person name="Jiang H."/>
            <person name="Korchina V."/>
            <person name="Kovar C."/>
            <person name="Lara F."/>
            <person name="Lee S."/>
            <person name="Mata R."/>
            <person name="Mathew T."/>
            <person name="Moen C."/>
            <person name="Morales K."/>
            <person name="Munidasa M."/>
            <person name="Nazareth L."/>
            <person name="Ngo R."/>
            <person name="Nguyen L."/>
            <person name="Okwuonu G."/>
            <person name="Ongeri F."/>
            <person name="Patil S."/>
            <person name="Petrosino J."/>
            <person name="Pham C."/>
            <person name="Pham P."/>
            <person name="Pu L.-L."/>
            <person name="Puazo M."/>
            <person name="Raj R."/>
            <person name="Reid J."/>
            <person name="Rouhana J."/>
            <person name="Saada N."/>
            <person name="Shang Y."/>
            <person name="Simmons D."/>
            <person name="Thornton R."/>
            <person name="Warren J."/>
            <person name="Weissenberger G."/>
            <person name="Zhang J."/>
            <person name="Zhang L."/>
            <person name="Zhou C."/>
            <person name="Zhu D."/>
            <person name="Muzny D."/>
            <person name="Worley K."/>
            <person name="Gibbs R."/>
        </authorList>
    </citation>
    <scope>NUCLEOTIDE SEQUENCE [LARGE SCALE GENOMIC DNA]</scope>
    <source>
        <strain evidence="3 4">ATCC 35098</strain>
    </source>
</reference>
<dbReference type="GO" id="GO:0006260">
    <property type="term" value="P:DNA replication"/>
    <property type="evidence" value="ECO:0007669"/>
    <property type="project" value="TreeGrafter"/>
</dbReference>
<dbReference type="Proteomes" id="UP000003744">
    <property type="component" value="Unassembled WGS sequence"/>
</dbReference>
<evidence type="ECO:0000313" key="4">
    <source>
        <dbReference type="Proteomes" id="UP000003744"/>
    </source>
</evidence>
<dbReference type="InterPro" id="IPR003593">
    <property type="entry name" value="AAA+_ATPase"/>
</dbReference>
<protein>
    <recommendedName>
        <fullName evidence="2">AAA+ ATPase domain-containing protein</fullName>
    </recommendedName>
</protein>
<dbReference type="SMART" id="SM00382">
    <property type="entry name" value="AAA"/>
    <property type="match status" value="1"/>
</dbReference>
<dbReference type="HOGENOM" id="CLU_062999_3_2_9"/>
<dbReference type="eggNOG" id="COG1484">
    <property type="taxonomic scope" value="Bacteria"/>
</dbReference>